<keyword evidence="1" id="KW-1185">Reference proteome</keyword>
<dbReference type="OrthoDB" id="5570127at2759"/>
<accession>A0A6I9XRY9</accession>
<dbReference type="RefSeq" id="XP_013918819.1">
    <property type="nucleotide sequence ID" value="XM_014063344.1"/>
</dbReference>
<dbReference type="GeneID" id="106546468"/>
<sequence length="158" mass="18024">QHLRKWMEVVVLTHKGGQRSDGNEMKICSAIINLFHLIPAAPQTLVKPLLEVVMKTERAMLIEAGSPFREPLIKFLTRHPSQTVELFMMEATLNDPQWSRMFMSDEVCEQGKPISGHILTVKMYGEREGGRTHTRGIIWHKLKVRAASYTPTAEYKAP</sequence>
<protein>
    <submittedName>
        <fullName evidence="2">Transformation/transcription domain-associated protein-like</fullName>
    </submittedName>
</protein>
<proteinExistence type="predicted"/>
<gene>
    <name evidence="2" type="primary">LOC106546468</name>
</gene>
<dbReference type="Pfam" id="PF20206">
    <property type="entry name" value="Tra1_ring"/>
    <property type="match status" value="1"/>
</dbReference>
<evidence type="ECO:0000313" key="1">
    <source>
        <dbReference type="Proteomes" id="UP000504617"/>
    </source>
</evidence>
<dbReference type="Proteomes" id="UP000504617">
    <property type="component" value="Unplaced"/>
</dbReference>
<dbReference type="KEGG" id="tsr:106546468"/>
<name>A0A6I9XRY9_9SAUR</name>
<evidence type="ECO:0000313" key="2">
    <source>
        <dbReference type="RefSeq" id="XP_013918819.1"/>
    </source>
</evidence>
<feature type="non-terminal residue" evidence="2">
    <location>
        <position position="1"/>
    </location>
</feature>
<organism evidence="1 2">
    <name type="scientific">Thamnophis sirtalis</name>
    <dbReference type="NCBI Taxonomy" id="35019"/>
    <lineage>
        <taxon>Eukaryota</taxon>
        <taxon>Metazoa</taxon>
        <taxon>Chordata</taxon>
        <taxon>Craniata</taxon>
        <taxon>Vertebrata</taxon>
        <taxon>Euteleostomi</taxon>
        <taxon>Lepidosauria</taxon>
        <taxon>Squamata</taxon>
        <taxon>Bifurcata</taxon>
        <taxon>Unidentata</taxon>
        <taxon>Episquamata</taxon>
        <taxon>Toxicofera</taxon>
        <taxon>Serpentes</taxon>
        <taxon>Colubroidea</taxon>
        <taxon>Colubridae</taxon>
        <taxon>Natricinae</taxon>
        <taxon>Thamnophis</taxon>
    </lineage>
</organism>
<reference evidence="2" key="1">
    <citation type="submission" date="2025-08" db="UniProtKB">
        <authorList>
            <consortium name="RefSeq"/>
        </authorList>
    </citation>
    <scope>IDENTIFICATION</scope>
    <source>
        <tissue evidence="2">Skeletal muscle</tissue>
    </source>
</reference>
<dbReference type="InterPro" id="IPR046805">
    <property type="entry name" value="Tra1_ring"/>
</dbReference>
<dbReference type="AlphaFoldDB" id="A0A6I9XRY9"/>